<dbReference type="PANTHER" id="PTHR32196:SF15">
    <property type="entry name" value="SUGAR ABC TRANSPORTER PERMEASE PROTEIN"/>
    <property type="match status" value="1"/>
</dbReference>
<proteinExistence type="predicted"/>
<dbReference type="Proteomes" id="UP000319424">
    <property type="component" value="Unassembled WGS sequence"/>
</dbReference>
<dbReference type="InterPro" id="IPR001851">
    <property type="entry name" value="ABC_transp_permease"/>
</dbReference>
<dbReference type="RefSeq" id="WP_068914032.1">
    <property type="nucleotide sequence ID" value="NZ_MBEW02000040.1"/>
</dbReference>
<keyword evidence="5 7" id="KW-0472">Membrane</keyword>
<feature type="transmembrane region" description="Helical" evidence="7">
    <location>
        <begin position="194"/>
        <end position="216"/>
    </location>
</feature>
<dbReference type="STRING" id="1871336.BBG48_05365"/>
<evidence type="ECO:0000256" key="2">
    <source>
        <dbReference type="ARBA" id="ARBA00022475"/>
    </source>
</evidence>
<dbReference type="AlphaFoldDB" id="A0A371IIW5"/>
<dbReference type="GO" id="GO:0005886">
    <property type="term" value="C:plasma membrane"/>
    <property type="evidence" value="ECO:0007669"/>
    <property type="project" value="UniProtKB-SubCell"/>
</dbReference>
<sequence length="385" mass="41965">MNNNIKKKLSNNAVPILFLAICALGVIIAKPQLSYITGELVRRMVRNTFLVLSLIIPIYAGMGINFGIPLGAMAGQIGLVFVTDWGITGAAGLFLAALIGTPIAILLGIFSGNVLNRAKGREMITSMMLSFFILGIYMLFLLYGFGTVIPYKNKTIMLSRGYGVKNALTLDVAKAFDNLIKFNIKIPVGGTQSIAFELPIVPIIFIVLICFFIVWFKKTKIGHDMRAVGQDQKVASNAGLTTDKIRVQSIIISTVLACYGQIIYLQNIGTLNTYAGQDQAALYAAASLLVGGASVTRATISNAIVGTALFHLMFIIMPQAGKALTGDAMIGEYFRTFLSYAVVTVALIMHAYNRQKQIEDNRRTRNLNRTQDKKTETETVKADVQ</sequence>
<evidence type="ECO:0000313" key="10">
    <source>
        <dbReference type="Proteomes" id="UP000093352"/>
    </source>
</evidence>
<reference evidence="8 10" key="1">
    <citation type="journal article" date="2016" name="Genome Announc.">
        <title>Draft Genome Sequence of Criibacterium bergeronii gen. nov., sp. nov., Strain CCRI-22567T, Isolated from a Vaginal Sample from a Woman with Bacterial Vaginosis.</title>
        <authorList>
            <person name="Maheux A.F."/>
            <person name="Berube E."/>
            <person name="Boudreau D.K."/>
            <person name="Raymond F."/>
            <person name="Corbeil J."/>
            <person name="Roy P.H."/>
            <person name="Boissinot M."/>
            <person name="Omar R.F."/>
        </authorList>
    </citation>
    <scope>NUCLEOTIDE SEQUENCE [LARGE SCALE GENOMIC DNA]</scope>
    <source>
        <strain evidence="8 10">CCRI-22567</strain>
    </source>
</reference>
<dbReference type="OrthoDB" id="5503441at2"/>
<keyword evidence="10" id="KW-1185">Reference proteome</keyword>
<dbReference type="GO" id="GO:0022857">
    <property type="term" value="F:transmembrane transporter activity"/>
    <property type="evidence" value="ECO:0007669"/>
    <property type="project" value="InterPro"/>
</dbReference>
<feature type="transmembrane region" description="Helical" evidence="7">
    <location>
        <begin position="303"/>
        <end position="321"/>
    </location>
</feature>
<name>A0A371IIW5_9FIRM</name>
<keyword evidence="2" id="KW-1003">Cell membrane</keyword>
<feature type="transmembrane region" description="Helical" evidence="7">
    <location>
        <begin position="90"/>
        <end position="115"/>
    </location>
</feature>
<keyword evidence="3 7" id="KW-0812">Transmembrane</keyword>
<gene>
    <name evidence="8" type="ORF">BBG48_010120</name>
    <name evidence="9" type="ORF">FL857_02335</name>
</gene>
<feature type="transmembrane region" description="Helical" evidence="7">
    <location>
        <begin position="333"/>
        <end position="353"/>
    </location>
</feature>
<dbReference type="Proteomes" id="UP000093352">
    <property type="component" value="Unassembled WGS sequence"/>
</dbReference>
<feature type="transmembrane region" description="Helical" evidence="7">
    <location>
        <begin position="49"/>
        <end position="70"/>
    </location>
</feature>
<dbReference type="EMBL" id="VJXW01000002">
    <property type="protein sequence ID" value="TRW28320.1"/>
    <property type="molecule type" value="Genomic_DNA"/>
</dbReference>
<feature type="transmembrane region" description="Helical" evidence="7">
    <location>
        <begin position="12"/>
        <end position="29"/>
    </location>
</feature>
<feature type="region of interest" description="Disordered" evidence="6">
    <location>
        <begin position="362"/>
        <end position="385"/>
    </location>
</feature>
<accession>A0A371IIW5</accession>
<comment type="subcellular location">
    <subcellularLocation>
        <location evidence="1">Cell membrane</location>
        <topology evidence="1">Multi-pass membrane protein</topology>
    </subcellularLocation>
</comment>
<feature type="compositionally biased region" description="Basic and acidic residues" evidence="6">
    <location>
        <begin position="370"/>
        <end position="385"/>
    </location>
</feature>
<reference evidence="8" key="2">
    <citation type="submission" date="2018-07" db="EMBL/GenBank/DDBJ databases">
        <authorList>
            <person name="Quirk P.G."/>
            <person name="Krulwich T.A."/>
        </authorList>
    </citation>
    <scope>NUCLEOTIDE SEQUENCE</scope>
    <source>
        <strain evidence="8">CCRI-22567</strain>
    </source>
</reference>
<evidence type="ECO:0000256" key="3">
    <source>
        <dbReference type="ARBA" id="ARBA00022692"/>
    </source>
</evidence>
<evidence type="ECO:0000256" key="7">
    <source>
        <dbReference type="SAM" id="Phobius"/>
    </source>
</evidence>
<protein>
    <submittedName>
        <fullName evidence="8">ABC transporter permease</fullName>
    </submittedName>
</protein>
<evidence type="ECO:0000256" key="1">
    <source>
        <dbReference type="ARBA" id="ARBA00004651"/>
    </source>
</evidence>
<evidence type="ECO:0000313" key="8">
    <source>
        <dbReference type="EMBL" id="RDY20422.1"/>
    </source>
</evidence>
<reference evidence="9 11" key="3">
    <citation type="submission" date="2019-07" db="EMBL/GenBank/DDBJ databases">
        <title>Criibacterium bergeronii gen. nov., sp. nov. isolated from human clinical samples.</title>
        <authorList>
            <person name="Maheux A.F."/>
            <person name="Boudreau D.K."/>
            <person name="Berube E."/>
            <person name="Brodeur S."/>
            <person name="Bernard K.A."/>
            <person name="Abed J.Y."/>
            <person name="Ducrey E."/>
            <person name="Guay E.F."/>
            <person name="Raymond F."/>
            <person name="Corbeil J."/>
            <person name="Domingo M.-C."/>
            <person name="Roy P.H."/>
            <person name="Boissinot M."/>
            <person name="Tocheva E.I."/>
            <person name="Omar R.F."/>
        </authorList>
    </citation>
    <scope>NUCLEOTIDE SEQUENCE [LARGE SCALE GENOMIC DNA]</scope>
    <source>
        <strain evidence="9 11">CCRI-24246</strain>
    </source>
</reference>
<evidence type="ECO:0000313" key="11">
    <source>
        <dbReference type="Proteomes" id="UP000319424"/>
    </source>
</evidence>
<organism evidence="8 10">
    <name type="scientific">Criibacterium bergeronii</name>
    <dbReference type="NCBI Taxonomy" id="1871336"/>
    <lineage>
        <taxon>Bacteria</taxon>
        <taxon>Bacillati</taxon>
        <taxon>Bacillota</taxon>
        <taxon>Clostridia</taxon>
        <taxon>Peptostreptococcales</taxon>
        <taxon>Filifactoraceae</taxon>
        <taxon>Criibacterium</taxon>
    </lineage>
</organism>
<dbReference type="Pfam" id="PF02653">
    <property type="entry name" value="BPD_transp_2"/>
    <property type="match status" value="1"/>
</dbReference>
<dbReference type="EMBL" id="MBEW02000040">
    <property type="protein sequence ID" value="RDY20422.1"/>
    <property type="molecule type" value="Genomic_DNA"/>
</dbReference>
<evidence type="ECO:0000313" key="9">
    <source>
        <dbReference type="EMBL" id="TRW28320.1"/>
    </source>
</evidence>
<evidence type="ECO:0000256" key="6">
    <source>
        <dbReference type="SAM" id="MobiDB-lite"/>
    </source>
</evidence>
<keyword evidence="4 7" id="KW-1133">Transmembrane helix</keyword>
<dbReference type="PANTHER" id="PTHR32196">
    <property type="entry name" value="ABC TRANSPORTER PERMEASE PROTEIN YPHD-RELATED-RELATED"/>
    <property type="match status" value="1"/>
</dbReference>
<feature type="transmembrane region" description="Helical" evidence="7">
    <location>
        <begin position="127"/>
        <end position="149"/>
    </location>
</feature>
<evidence type="ECO:0000256" key="5">
    <source>
        <dbReference type="ARBA" id="ARBA00023136"/>
    </source>
</evidence>
<comment type="caution">
    <text evidence="8">The sequence shown here is derived from an EMBL/GenBank/DDBJ whole genome shotgun (WGS) entry which is preliminary data.</text>
</comment>
<evidence type="ECO:0000256" key="4">
    <source>
        <dbReference type="ARBA" id="ARBA00022989"/>
    </source>
</evidence>